<dbReference type="EMBL" id="PVEM01000012">
    <property type="protein sequence ID" value="PTD04117.1"/>
    <property type="molecule type" value="Genomic_DNA"/>
</dbReference>
<organism evidence="1 2">
    <name type="scientific">Fusarium culmorum</name>
    <dbReference type="NCBI Taxonomy" id="5516"/>
    <lineage>
        <taxon>Eukaryota</taxon>
        <taxon>Fungi</taxon>
        <taxon>Dikarya</taxon>
        <taxon>Ascomycota</taxon>
        <taxon>Pezizomycotina</taxon>
        <taxon>Sordariomycetes</taxon>
        <taxon>Hypocreomycetidae</taxon>
        <taxon>Hypocreales</taxon>
        <taxon>Nectriaceae</taxon>
        <taxon>Fusarium</taxon>
    </lineage>
</organism>
<keyword evidence="2" id="KW-1185">Reference proteome</keyword>
<protein>
    <submittedName>
        <fullName evidence="1">Uncharacterized protein</fullName>
    </submittedName>
</protein>
<gene>
    <name evidence="1" type="ORF">FCULG_00001476</name>
</gene>
<sequence length="174" mass="20002">MFTFASTQYIIIPQSDTFRFPVDVHLLGIEIRTVFSNLMSAEGGIYNASDHYHHQNSIRHLSLGHEVMHQSNRHVNIQSYALNDWCLLQLLKIVPGDSPEAFDRLFLRCRAEDDGQMSKTGQERASLHTSDSKLDLKHLIQYPLSIAESRLANERKDQDHVRALLRFVGRTRTS</sequence>
<evidence type="ECO:0000313" key="2">
    <source>
        <dbReference type="Proteomes" id="UP000241587"/>
    </source>
</evidence>
<dbReference type="OrthoDB" id="10278161at2759"/>
<proteinExistence type="predicted"/>
<dbReference type="OMA" id="NASDHYH"/>
<dbReference type="Proteomes" id="UP000241587">
    <property type="component" value="Unassembled WGS sequence"/>
</dbReference>
<dbReference type="AlphaFoldDB" id="A0A2T4GKS4"/>
<comment type="caution">
    <text evidence="1">The sequence shown here is derived from an EMBL/GenBank/DDBJ whole genome shotgun (WGS) entry which is preliminary data.</text>
</comment>
<accession>A0A2T4GKS4</accession>
<name>A0A2T4GKS4_FUSCU</name>
<evidence type="ECO:0000313" key="1">
    <source>
        <dbReference type="EMBL" id="PTD04117.1"/>
    </source>
</evidence>
<reference evidence="1 2" key="1">
    <citation type="submission" date="2018-02" db="EMBL/GenBank/DDBJ databases">
        <title>Fusarium culmorum secondary metabolites in fungal-bacterial-plant interactions.</title>
        <authorList>
            <person name="Schmidt R."/>
        </authorList>
    </citation>
    <scope>NUCLEOTIDE SEQUENCE [LARGE SCALE GENOMIC DNA]</scope>
    <source>
        <strain evidence="1 2">PV</strain>
    </source>
</reference>